<dbReference type="PANTHER" id="PTHR21503">
    <property type="entry name" value="F-BOX-CONTAINING HYPOTHETICAL PROTEIN C.ELEGANS"/>
    <property type="match status" value="1"/>
</dbReference>
<dbReference type="AlphaFoldDB" id="A0A1I7TD60"/>
<reference evidence="3" key="1">
    <citation type="submission" date="2016-11" db="UniProtKB">
        <authorList>
            <consortium name="WormBaseParasite"/>
        </authorList>
    </citation>
    <scope>IDENTIFICATION</scope>
</reference>
<name>A0A1I7TD60_9PELO</name>
<organism evidence="2 3">
    <name type="scientific">Caenorhabditis tropicalis</name>
    <dbReference type="NCBI Taxonomy" id="1561998"/>
    <lineage>
        <taxon>Eukaryota</taxon>
        <taxon>Metazoa</taxon>
        <taxon>Ecdysozoa</taxon>
        <taxon>Nematoda</taxon>
        <taxon>Chromadorea</taxon>
        <taxon>Rhabditida</taxon>
        <taxon>Rhabditina</taxon>
        <taxon>Rhabditomorpha</taxon>
        <taxon>Rhabditoidea</taxon>
        <taxon>Rhabditidae</taxon>
        <taxon>Peloderinae</taxon>
        <taxon>Caenorhabditis</taxon>
    </lineage>
</organism>
<feature type="domain" description="Sdz-33 F-box" evidence="1">
    <location>
        <begin position="64"/>
        <end position="118"/>
    </location>
</feature>
<dbReference type="WBParaSite" id="Csp11.Scaffold584.g4752.t1">
    <property type="protein sequence ID" value="Csp11.Scaffold584.g4752.t1"/>
    <property type="gene ID" value="Csp11.Scaffold584.g4752"/>
</dbReference>
<sequence length="194" mass="23028">MPQQKLYPQQFGITKCVSMSISRPREIPIEELKYVLEKVEISDSLRINFHNPARFECGFTRFRVDNLEIKEAFWITNETFLAMDCKRIELSRNGKLPIQEFVTQWLSSRNNRFEYFRISSSGADWTGINGNQWDPTVRGRYYRMGIRKIDCSEGIDIVREDGLVATVIKAFGRNYFLVWHRRFQPECDLYQFDT</sequence>
<evidence type="ECO:0000313" key="2">
    <source>
        <dbReference type="Proteomes" id="UP000095282"/>
    </source>
</evidence>
<dbReference type="Pfam" id="PF07735">
    <property type="entry name" value="FBA_2"/>
    <property type="match status" value="1"/>
</dbReference>
<evidence type="ECO:0000259" key="1">
    <source>
        <dbReference type="Pfam" id="PF07735"/>
    </source>
</evidence>
<protein>
    <submittedName>
        <fullName evidence="3">FBA_2 domain-containing protein</fullName>
    </submittedName>
</protein>
<evidence type="ECO:0000313" key="3">
    <source>
        <dbReference type="WBParaSite" id="Csp11.Scaffold584.g4752.t1"/>
    </source>
</evidence>
<accession>A0A1I7TD60</accession>
<dbReference type="Proteomes" id="UP000095282">
    <property type="component" value="Unplaced"/>
</dbReference>
<dbReference type="InterPro" id="IPR012885">
    <property type="entry name" value="F-box_Sdz-33"/>
</dbReference>
<keyword evidence="2" id="KW-1185">Reference proteome</keyword>
<proteinExistence type="predicted"/>